<dbReference type="EMBL" id="JXLN01004395">
    <property type="protein sequence ID" value="KPM03232.1"/>
    <property type="molecule type" value="Genomic_DNA"/>
</dbReference>
<evidence type="ECO:0000256" key="1">
    <source>
        <dbReference type="ARBA" id="ARBA00000832"/>
    </source>
</evidence>
<dbReference type="OMA" id="YQLFEFE"/>
<dbReference type="SUPFAM" id="SSF100950">
    <property type="entry name" value="NagB/RpiA/CoA transferase-like"/>
    <property type="match status" value="1"/>
</dbReference>
<feature type="domain" description="Glucosamine/galactosamine-6-phosphate isomerase" evidence="7">
    <location>
        <begin position="13"/>
        <end position="229"/>
    </location>
</feature>
<dbReference type="FunFam" id="3.40.50.1360:FF:000005">
    <property type="entry name" value="6-phosphogluconolactonase"/>
    <property type="match status" value="1"/>
</dbReference>
<dbReference type="GO" id="GO:0017057">
    <property type="term" value="F:6-phosphogluconolactonase activity"/>
    <property type="evidence" value="ECO:0007669"/>
    <property type="project" value="UniProtKB-UniRule"/>
</dbReference>
<name>A0A131ZWM0_SARSC</name>
<dbReference type="EnsemblMetazoa" id="SSS_8505s_mrna">
    <property type="protein sequence ID" value="KAF7491036.1"/>
    <property type="gene ID" value="SSS_8505"/>
</dbReference>
<protein>
    <recommendedName>
        <fullName evidence="4 6">6-phosphogluconolactonase</fullName>
        <shortName evidence="6">6PGL</shortName>
        <ecNumber evidence="4 6">3.1.1.31</ecNumber>
    </recommendedName>
</protein>
<evidence type="ECO:0000256" key="4">
    <source>
        <dbReference type="ARBA" id="ARBA00013198"/>
    </source>
</evidence>
<dbReference type="InterPro" id="IPR039104">
    <property type="entry name" value="6PGL"/>
</dbReference>
<dbReference type="AlphaFoldDB" id="A0A131ZWM0"/>
<dbReference type="InterPro" id="IPR037171">
    <property type="entry name" value="NagB/RpiA_transferase-like"/>
</dbReference>
<sequence>MSIINLLKCESLQESKEEFRKVIQKAVDENDGPYFTVGLSGGGLPAILAEVLPSIQTDWQKWRFFFCDERLVSFSDPESTFGAYRSIVVPKIPDISLNQFITIDPTLNSWAAAYDYLSKMKQVFSRNVEIDFPRFDLLFLGMGPDGHTCSLFPGRPALNETKRWIAYVGDSPKPPPNRITMTLPVLNNAKYCVFFVAGATKAQVVKDIVVDGKQLPGGMVIPKNGELYWILDNESAKLLPEEYLKKMAV</sequence>
<dbReference type="NCBIfam" id="TIGR01198">
    <property type="entry name" value="pgl"/>
    <property type="match status" value="1"/>
</dbReference>
<dbReference type="EMBL" id="WVUK01000062">
    <property type="protein sequence ID" value="KAF7491036.1"/>
    <property type="molecule type" value="Genomic_DNA"/>
</dbReference>
<evidence type="ECO:0000256" key="2">
    <source>
        <dbReference type="ARBA" id="ARBA00004961"/>
    </source>
</evidence>
<keyword evidence="11" id="KW-1185">Reference proteome</keyword>
<dbReference type="GO" id="GO:0006098">
    <property type="term" value="P:pentose-phosphate shunt"/>
    <property type="evidence" value="ECO:0007669"/>
    <property type="project" value="UniProtKB-UniPathway"/>
</dbReference>
<comment type="similarity">
    <text evidence="3 6">Belongs to the glucosamine/galactosamine-6-phosphate isomerase family. 6-phosphogluconolactonase subfamily.</text>
</comment>
<dbReference type="InterPro" id="IPR005900">
    <property type="entry name" value="6-phosphogluconolactonase_DevB"/>
</dbReference>
<comment type="function">
    <text evidence="6">Hydrolysis of 6-phosphogluconolactone to 6-phosphogluconate.</text>
</comment>
<dbReference type="Gene3D" id="3.40.50.1360">
    <property type="match status" value="1"/>
</dbReference>
<dbReference type="PANTHER" id="PTHR11054:SF0">
    <property type="entry name" value="6-PHOSPHOGLUCONOLACTONASE"/>
    <property type="match status" value="1"/>
</dbReference>
<dbReference type="CDD" id="cd01400">
    <property type="entry name" value="6PGL"/>
    <property type="match status" value="1"/>
</dbReference>
<comment type="catalytic activity">
    <reaction evidence="1 6">
        <text>6-phospho-D-glucono-1,5-lactone + H2O = 6-phospho-D-gluconate + H(+)</text>
        <dbReference type="Rhea" id="RHEA:12556"/>
        <dbReference type="ChEBI" id="CHEBI:15377"/>
        <dbReference type="ChEBI" id="CHEBI:15378"/>
        <dbReference type="ChEBI" id="CHEBI:57955"/>
        <dbReference type="ChEBI" id="CHEBI:58759"/>
        <dbReference type="EC" id="3.1.1.31"/>
    </reaction>
</comment>
<evidence type="ECO:0000256" key="6">
    <source>
        <dbReference type="RuleBase" id="RU365095"/>
    </source>
</evidence>
<dbReference type="Proteomes" id="UP000070412">
    <property type="component" value="Unassembled WGS sequence"/>
</dbReference>
<dbReference type="OrthoDB" id="432544at2759"/>
<evidence type="ECO:0000313" key="10">
    <source>
        <dbReference type="EnsemblMetazoa" id="KAF7491036.1"/>
    </source>
</evidence>
<evidence type="ECO:0000313" key="8">
    <source>
        <dbReference type="EMBL" id="KAF7491036.1"/>
    </source>
</evidence>
<gene>
    <name evidence="9" type="ORF">QR98_0016620</name>
    <name evidence="8" type="ORF">SSS_8505</name>
</gene>
<comment type="pathway">
    <text evidence="2 6">Carbohydrate degradation; pentose phosphate pathway; D-ribulose 5-phosphate from D-glucose 6-phosphate (oxidative stage): step 2/3.</text>
</comment>
<evidence type="ECO:0000256" key="5">
    <source>
        <dbReference type="ARBA" id="ARBA00022801"/>
    </source>
</evidence>
<dbReference type="Pfam" id="PF01182">
    <property type="entry name" value="Glucosamine_iso"/>
    <property type="match status" value="1"/>
</dbReference>
<evidence type="ECO:0000313" key="9">
    <source>
        <dbReference type="EMBL" id="KPM03232.1"/>
    </source>
</evidence>
<dbReference type="EC" id="3.1.1.31" evidence="4 6"/>
<dbReference type="Proteomes" id="UP000616769">
    <property type="component" value="Unassembled WGS sequence"/>
</dbReference>
<accession>A0A131ZWM0</accession>
<reference evidence="9 12" key="1">
    <citation type="journal article" date="2015" name="Parasit. Vectors">
        <title>Draft genome of the scabies mite.</title>
        <authorList>
            <person name="Rider S.D.Jr."/>
            <person name="Morgan M.S."/>
            <person name="Arlian L.G."/>
        </authorList>
    </citation>
    <scope>NUCLEOTIDE SEQUENCE [LARGE SCALE GENOMIC DNA]</scope>
    <source>
        <strain evidence="9">Arlian Lab</strain>
    </source>
</reference>
<evidence type="ECO:0000259" key="7">
    <source>
        <dbReference type="Pfam" id="PF01182"/>
    </source>
</evidence>
<dbReference type="VEuPathDB" id="VectorBase:SSCA005695"/>
<reference evidence="8" key="3">
    <citation type="submission" date="2020-01" db="EMBL/GenBank/DDBJ databases">
        <authorList>
            <person name="Korhonen P.K.K."/>
            <person name="Guangxu M.G."/>
            <person name="Wang T.W."/>
            <person name="Stroehlein A.J.S."/>
            <person name="Young N.D."/>
            <person name="Ang C.-S.A."/>
            <person name="Fernando D.W.F."/>
            <person name="Lu H.L."/>
            <person name="Taylor S.T."/>
            <person name="Ehtesham M.E.M."/>
            <person name="Najaraj S.H.N."/>
            <person name="Harsha G.H.G."/>
            <person name="Madugundu A.M."/>
            <person name="Renuse S.R."/>
            <person name="Holt D.H."/>
            <person name="Pandey A.P."/>
            <person name="Papenfuss A.P."/>
            <person name="Gasser R.B.G."/>
            <person name="Fischer K.F."/>
        </authorList>
    </citation>
    <scope>NUCLEOTIDE SEQUENCE</scope>
    <source>
        <strain evidence="8">SSS_KF_BRIS2020</strain>
    </source>
</reference>
<evidence type="ECO:0000313" key="12">
    <source>
        <dbReference type="Proteomes" id="UP000616769"/>
    </source>
</evidence>
<organism evidence="9 12">
    <name type="scientific">Sarcoptes scabiei</name>
    <name type="common">Itch mite</name>
    <name type="synonym">Acarus scabiei</name>
    <dbReference type="NCBI Taxonomy" id="52283"/>
    <lineage>
        <taxon>Eukaryota</taxon>
        <taxon>Metazoa</taxon>
        <taxon>Ecdysozoa</taxon>
        <taxon>Arthropoda</taxon>
        <taxon>Chelicerata</taxon>
        <taxon>Arachnida</taxon>
        <taxon>Acari</taxon>
        <taxon>Acariformes</taxon>
        <taxon>Sarcoptiformes</taxon>
        <taxon>Astigmata</taxon>
        <taxon>Psoroptidia</taxon>
        <taxon>Sarcoptoidea</taxon>
        <taxon>Sarcoptidae</taxon>
        <taxon>Sarcoptinae</taxon>
        <taxon>Sarcoptes</taxon>
    </lineage>
</organism>
<dbReference type="UniPathway" id="UPA00115">
    <property type="reaction ID" value="UER00409"/>
</dbReference>
<dbReference type="InterPro" id="IPR006148">
    <property type="entry name" value="Glc/Gal-6P_isomerase"/>
</dbReference>
<proteinExistence type="inferred from homology"/>
<evidence type="ECO:0000256" key="3">
    <source>
        <dbReference type="ARBA" id="ARBA00010662"/>
    </source>
</evidence>
<reference evidence="11" key="2">
    <citation type="journal article" date="2020" name="PLoS Negl. Trop. Dis.">
        <title>High-quality nuclear genome for Sarcoptes scabiei-A critical resource for a neglected parasite.</title>
        <authorList>
            <person name="Korhonen P.K."/>
            <person name="Gasser R.B."/>
            <person name="Ma G."/>
            <person name="Wang T."/>
            <person name="Stroehlein A.J."/>
            <person name="Young N.D."/>
            <person name="Ang C.S."/>
            <person name="Fernando D.D."/>
            <person name="Lu H.C."/>
            <person name="Taylor S."/>
            <person name="Reynolds S.L."/>
            <person name="Mofiz E."/>
            <person name="Najaraj S.H."/>
            <person name="Gowda H."/>
            <person name="Madugundu A."/>
            <person name="Renuse S."/>
            <person name="Holt D."/>
            <person name="Pandey A."/>
            <person name="Papenfuss A.T."/>
            <person name="Fischer K."/>
        </authorList>
    </citation>
    <scope>NUCLEOTIDE SEQUENCE [LARGE SCALE GENOMIC DNA]</scope>
</reference>
<dbReference type="PANTHER" id="PTHR11054">
    <property type="entry name" value="6-PHOSPHOGLUCONOLACTONASE"/>
    <property type="match status" value="1"/>
</dbReference>
<evidence type="ECO:0000313" key="11">
    <source>
        <dbReference type="Proteomes" id="UP000070412"/>
    </source>
</evidence>
<keyword evidence="5 6" id="KW-0378">Hydrolase</keyword>
<reference evidence="10" key="4">
    <citation type="submission" date="2022-06" db="UniProtKB">
        <authorList>
            <consortium name="EnsemblMetazoa"/>
        </authorList>
    </citation>
    <scope>IDENTIFICATION</scope>
</reference>
<dbReference type="GO" id="GO:0005975">
    <property type="term" value="P:carbohydrate metabolic process"/>
    <property type="evidence" value="ECO:0007669"/>
    <property type="project" value="UniProtKB-UniRule"/>
</dbReference>